<organism evidence="1">
    <name type="scientific">marine sediment metagenome</name>
    <dbReference type="NCBI Taxonomy" id="412755"/>
    <lineage>
        <taxon>unclassified sequences</taxon>
        <taxon>metagenomes</taxon>
        <taxon>ecological metagenomes</taxon>
    </lineage>
</organism>
<dbReference type="EMBL" id="LAZR01028893">
    <property type="protein sequence ID" value="KKL61191.1"/>
    <property type="molecule type" value="Genomic_DNA"/>
</dbReference>
<dbReference type="AlphaFoldDB" id="A0A0F9E4R7"/>
<evidence type="ECO:0000313" key="1">
    <source>
        <dbReference type="EMBL" id="KKL61191.1"/>
    </source>
</evidence>
<protein>
    <submittedName>
        <fullName evidence="1">Uncharacterized protein</fullName>
    </submittedName>
</protein>
<sequence length="43" mass="4891">VTLVRLAYEVEPDELTRAHDVQALGHYLFSAAFHHWMASIPPT</sequence>
<comment type="caution">
    <text evidence="1">The sequence shown here is derived from an EMBL/GenBank/DDBJ whole genome shotgun (WGS) entry which is preliminary data.</text>
</comment>
<gene>
    <name evidence="1" type="ORF">LCGC14_2197760</name>
</gene>
<proteinExistence type="predicted"/>
<feature type="non-terminal residue" evidence="1">
    <location>
        <position position="1"/>
    </location>
</feature>
<accession>A0A0F9E4R7</accession>
<reference evidence="1" key="1">
    <citation type="journal article" date="2015" name="Nature">
        <title>Complex archaea that bridge the gap between prokaryotes and eukaryotes.</title>
        <authorList>
            <person name="Spang A."/>
            <person name="Saw J.H."/>
            <person name="Jorgensen S.L."/>
            <person name="Zaremba-Niedzwiedzka K."/>
            <person name="Martijn J."/>
            <person name="Lind A.E."/>
            <person name="van Eijk R."/>
            <person name="Schleper C."/>
            <person name="Guy L."/>
            <person name="Ettema T.J."/>
        </authorList>
    </citation>
    <scope>NUCLEOTIDE SEQUENCE</scope>
</reference>
<name>A0A0F9E4R7_9ZZZZ</name>